<keyword evidence="4 12" id="KW-0812">Transmembrane</keyword>
<dbReference type="InterPro" id="IPR038550">
    <property type="entry name" value="GPCR_3_9-Cys_sf"/>
</dbReference>
<dbReference type="RefSeq" id="XP_030042291.1">
    <property type="nucleotide sequence ID" value="XM_030186431.1"/>
</dbReference>
<keyword evidence="3" id="KW-1003">Cell membrane</keyword>
<dbReference type="InterPro" id="IPR017978">
    <property type="entry name" value="GPCR_3_C"/>
</dbReference>
<dbReference type="KEGG" id="muo:115457005"/>
<dbReference type="Gene3D" id="3.40.50.2300">
    <property type="match status" value="2"/>
</dbReference>
<keyword evidence="10" id="KW-0325">Glycoprotein</keyword>
<dbReference type="InterPro" id="IPR000337">
    <property type="entry name" value="GPCR_3"/>
</dbReference>
<feature type="transmembrane region" description="Helical" evidence="12">
    <location>
        <begin position="854"/>
        <end position="875"/>
    </location>
</feature>
<dbReference type="InterPro" id="IPR004073">
    <property type="entry name" value="GPCR_3_vmron_rcpt_2"/>
</dbReference>
<dbReference type="InParanoid" id="A0A6P7WMJ6"/>
<dbReference type="InterPro" id="IPR000068">
    <property type="entry name" value="GPCR_3_Ca_sens_rcpt-rel"/>
</dbReference>
<dbReference type="Proteomes" id="UP000515156">
    <property type="component" value="Chromosome 14"/>
</dbReference>
<keyword evidence="5" id="KW-0732">Signal</keyword>
<evidence type="ECO:0000256" key="11">
    <source>
        <dbReference type="ARBA" id="ARBA00023224"/>
    </source>
</evidence>
<dbReference type="PANTHER" id="PTHR24061:SF585">
    <property type="entry name" value="EXTRACELLULAR CALCIUM-SENSING RECEPTOR"/>
    <property type="match status" value="1"/>
</dbReference>
<feature type="transmembrane region" description="Helical" evidence="12">
    <location>
        <begin position="828"/>
        <end position="848"/>
    </location>
</feature>
<organism evidence="14 15">
    <name type="scientific">Microcaecilia unicolor</name>
    <dbReference type="NCBI Taxonomy" id="1415580"/>
    <lineage>
        <taxon>Eukaryota</taxon>
        <taxon>Metazoa</taxon>
        <taxon>Chordata</taxon>
        <taxon>Craniata</taxon>
        <taxon>Vertebrata</taxon>
        <taxon>Euteleostomi</taxon>
        <taxon>Amphibia</taxon>
        <taxon>Gymnophiona</taxon>
        <taxon>Siphonopidae</taxon>
        <taxon>Microcaecilia</taxon>
    </lineage>
</organism>
<evidence type="ECO:0000256" key="1">
    <source>
        <dbReference type="ARBA" id="ARBA00004651"/>
    </source>
</evidence>
<keyword evidence="14" id="KW-1185">Reference proteome</keyword>
<evidence type="ECO:0000259" key="13">
    <source>
        <dbReference type="PROSITE" id="PS50259"/>
    </source>
</evidence>
<dbReference type="AlphaFoldDB" id="A0A6P7WMJ6"/>
<evidence type="ECO:0000256" key="5">
    <source>
        <dbReference type="ARBA" id="ARBA00022729"/>
    </source>
</evidence>
<evidence type="ECO:0000313" key="14">
    <source>
        <dbReference type="Proteomes" id="UP000515156"/>
    </source>
</evidence>
<dbReference type="PANTHER" id="PTHR24061">
    <property type="entry name" value="CALCIUM-SENSING RECEPTOR-RELATED"/>
    <property type="match status" value="1"/>
</dbReference>
<evidence type="ECO:0000256" key="9">
    <source>
        <dbReference type="ARBA" id="ARBA00023170"/>
    </source>
</evidence>
<gene>
    <name evidence="15" type="primary">LOC115457005</name>
</gene>
<sequence length="907" mass="102220">MVSYFNPQPVVCMYFISPGTGSHGNFHKDAITVRNSPTMILATLVDFLMLPLLVSPVDPPGCILRSRDVAAFQQDGDILIGGIFPVHFDWNIPKKPSSEQPFLCHTFSVRVYGWVQAMVFTINEINQDQVLLPNVTLGFLIHDSCFSMGRALEGTVQMVNGQNKPILNYQCQSQAPLAAIVGESLSTTSISMARLLGLYRYPQISYFSSSPLLNDKMQFPSFFRTIPNDDVQVHALAQLVVHFGWTWVGLVSSEDDYGEFGSQLLRKELQVFGVCVAFHKTFPVPPVRGKIYHIIEMVKRSSANVVFVVSPDYYLLPVMKDLTKHHITGKVWIATEAWSTSPTVSTKQLSNMLRGTIGLTVHEADMHNLKEFMLNLRPSSSPNDIFIKSFWEEAFNCRWKNYEDSPIQATSEVNMTRDFCTGSEKLFISQTSIEYDYRISYNVYNAIYSMAHALQNMSSCVPGEGPFANSTCADIHDFKPWQFLHYMKKVYFRNKMGEEMYYDSNGNPPALYDIVNWQQQPNGTIQYVKVGSFDSRVPKGQQLSINMNGIQWNTQRPEVPRSLCTESCPSGYRKAIRKGQPLCCFDCLPCAEGEISNATDSTTCWPCPINYWPNWRRNECVLKRIEFLTYQEPLGGTLTAVASFFAVTTAAVLCIFIKHRDTAIVKANNRELSFLLLGALVISFLCSMLFTGKPQLATCLIRQPAFGVTFALCLSCVLAKTIIVVIAFNATKPNSNLREWLGPWVPIVIVSASTLLQIFICATWLLMCPPFPEKNIRLKTGTVVWQCNECSDIAFWCMLSYMGFLACLSFLVAFLARKLPDSFNESKWITFSMLVFLCVWLTFIPGYLSTQGKYTVALMVFGIISSNAGILICIFSPKCYILLLRPDMNTREQLLGKGTKNRKIKAI</sequence>
<evidence type="ECO:0000256" key="8">
    <source>
        <dbReference type="ARBA" id="ARBA00023136"/>
    </source>
</evidence>
<dbReference type="CDD" id="cd15283">
    <property type="entry name" value="7tmC_V2R_pheromone"/>
    <property type="match status" value="1"/>
</dbReference>
<evidence type="ECO:0000313" key="15">
    <source>
        <dbReference type="RefSeq" id="XP_030042291.1"/>
    </source>
</evidence>
<evidence type="ECO:0000256" key="3">
    <source>
        <dbReference type="ARBA" id="ARBA00022475"/>
    </source>
</evidence>
<dbReference type="PROSITE" id="PS50259">
    <property type="entry name" value="G_PROTEIN_RECEP_F3_4"/>
    <property type="match status" value="1"/>
</dbReference>
<dbReference type="GO" id="GO:0004930">
    <property type="term" value="F:G protein-coupled receptor activity"/>
    <property type="evidence" value="ECO:0007669"/>
    <property type="project" value="UniProtKB-KW"/>
</dbReference>
<accession>A0A6P7WMJ6</accession>
<dbReference type="PRINTS" id="PR01535">
    <property type="entry name" value="VOMERONASL2R"/>
</dbReference>
<feature type="transmembrane region" description="Helical" evidence="12">
    <location>
        <begin position="793"/>
        <end position="816"/>
    </location>
</feature>
<dbReference type="SUPFAM" id="SSF53822">
    <property type="entry name" value="Periplasmic binding protein-like I"/>
    <property type="match status" value="1"/>
</dbReference>
<protein>
    <submittedName>
        <fullName evidence="15">Extracellular calcium-sensing receptor-like</fullName>
    </submittedName>
</protein>
<dbReference type="GO" id="GO:0005886">
    <property type="term" value="C:plasma membrane"/>
    <property type="evidence" value="ECO:0007669"/>
    <property type="project" value="UniProtKB-SubCell"/>
</dbReference>
<dbReference type="InterPro" id="IPR001828">
    <property type="entry name" value="ANF_lig-bd_rcpt"/>
</dbReference>
<feature type="transmembrane region" description="Helical" evidence="12">
    <location>
        <begin position="704"/>
        <end position="728"/>
    </location>
</feature>
<evidence type="ECO:0000256" key="2">
    <source>
        <dbReference type="ARBA" id="ARBA00007242"/>
    </source>
</evidence>
<feature type="transmembrane region" description="Helical" evidence="12">
    <location>
        <begin position="672"/>
        <end position="692"/>
    </location>
</feature>
<comment type="similarity">
    <text evidence="2">Belongs to the G-protein coupled receptor 3 family.</text>
</comment>
<proteinExistence type="inferred from homology"/>
<dbReference type="InterPro" id="IPR017979">
    <property type="entry name" value="GPCR_3_CS"/>
</dbReference>
<comment type="subcellular location">
    <subcellularLocation>
        <location evidence="1">Cell membrane</location>
        <topology evidence="1">Multi-pass membrane protein</topology>
    </subcellularLocation>
</comment>
<dbReference type="InterPro" id="IPR028082">
    <property type="entry name" value="Peripla_BP_I"/>
</dbReference>
<dbReference type="Pfam" id="PF07562">
    <property type="entry name" value="NCD3G"/>
    <property type="match status" value="1"/>
</dbReference>
<reference evidence="15" key="1">
    <citation type="submission" date="2025-08" db="UniProtKB">
        <authorList>
            <consortium name="RefSeq"/>
        </authorList>
    </citation>
    <scope>IDENTIFICATION</scope>
</reference>
<evidence type="ECO:0000256" key="6">
    <source>
        <dbReference type="ARBA" id="ARBA00022989"/>
    </source>
</evidence>
<feature type="domain" description="G-protein coupled receptors family 3 profile" evidence="13">
    <location>
        <begin position="634"/>
        <end position="898"/>
    </location>
</feature>
<keyword evidence="6 12" id="KW-1133">Transmembrane helix</keyword>
<keyword evidence="11" id="KW-0807">Transducer</keyword>
<dbReference type="FunFam" id="2.10.50.30:FF:000002">
    <property type="entry name" value="Vomeronasal 2 receptor, h1"/>
    <property type="match status" value="1"/>
</dbReference>
<keyword evidence="8 12" id="KW-0472">Membrane</keyword>
<evidence type="ECO:0000256" key="7">
    <source>
        <dbReference type="ARBA" id="ARBA00023040"/>
    </source>
</evidence>
<dbReference type="GeneID" id="115457005"/>
<dbReference type="InterPro" id="IPR011500">
    <property type="entry name" value="GPCR_3_9-Cys_dom"/>
</dbReference>
<dbReference type="Pfam" id="PF01094">
    <property type="entry name" value="ANF_receptor"/>
    <property type="match status" value="1"/>
</dbReference>
<evidence type="ECO:0000256" key="10">
    <source>
        <dbReference type="ARBA" id="ARBA00023180"/>
    </source>
</evidence>
<evidence type="ECO:0000256" key="12">
    <source>
        <dbReference type="SAM" id="Phobius"/>
    </source>
</evidence>
<dbReference type="PRINTS" id="PR00248">
    <property type="entry name" value="GPCRMGR"/>
</dbReference>
<feature type="transmembrane region" description="Helical" evidence="12">
    <location>
        <begin position="740"/>
        <end position="767"/>
    </location>
</feature>
<dbReference type="Gene3D" id="2.10.50.30">
    <property type="entry name" value="GPCR, family 3, nine cysteines domain"/>
    <property type="match status" value="1"/>
</dbReference>
<name>A0A6P7WMJ6_9AMPH</name>
<dbReference type="OrthoDB" id="5984008at2759"/>
<dbReference type="FunFam" id="3.40.50.2300:FF:000016">
    <property type="entry name" value="Taste 1 receptor member 2"/>
    <property type="match status" value="1"/>
</dbReference>
<evidence type="ECO:0000256" key="4">
    <source>
        <dbReference type="ARBA" id="ARBA00022692"/>
    </source>
</evidence>
<dbReference type="Pfam" id="PF00003">
    <property type="entry name" value="7tm_3"/>
    <property type="match status" value="1"/>
</dbReference>
<feature type="transmembrane region" description="Helical" evidence="12">
    <location>
        <begin position="634"/>
        <end position="657"/>
    </location>
</feature>
<keyword evidence="9" id="KW-0675">Receptor</keyword>
<keyword evidence="7" id="KW-0297">G-protein coupled receptor</keyword>
<dbReference type="PROSITE" id="PS00981">
    <property type="entry name" value="G_PROTEIN_RECEP_F3_3"/>
    <property type="match status" value="1"/>
</dbReference>